<reference evidence="3" key="1">
    <citation type="submission" date="2020-11" db="EMBL/GenBank/DDBJ databases">
        <authorList>
            <consortium name="DOE Joint Genome Institute"/>
            <person name="Ahrendt S."/>
            <person name="Riley R."/>
            <person name="Andreopoulos W."/>
            <person name="Labutti K."/>
            <person name="Pangilinan J."/>
            <person name="Ruiz-Duenas F.J."/>
            <person name="Barrasa J.M."/>
            <person name="Sanchez-Garcia M."/>
            <person name="Camarero S."/>
            <person name="Miyauchi S."/>
            <person name="Serrano A."/>
            <person name="Linde D."/>
            <person name="Babiker R."/>
            <person name="Drula E."/>
            <person name="Ayuso-Fernandez I."/>
            <person name="Pacheco R."/>
            <person name="Padilla G."/>
            <person name="Ferreira P."/>
            <person name="Barriuso J."/>
            <person name="Kellner H."/>
            <person name="Castanera R."/>
            <person name="Alfaro M."/>
            <person name="Ramirez L."/>
            <person name="Pisabarro A.G."/>
            <person name="Kuo A."/>
            <person name="Tritt A."/>
            <person name="Lipzen A."/>
            <person name="He G."/>
            <person name="Yan M."/>
            <person name="Ng V."/>
            <person name="Cullen D."/>
            <person name="Martin F."/>
            <person name="Rosso M.-N."/>
            <person name="Henrissat B."/>
            <person name="Hibbett D."/>
            <person name="Martinez A.T."/>
            <person name="Grigoriev I.V."/>
        </authorList>
    </citation>
    <scope>NUCLEOTIDE SEQUENCE</scope>
    <source>
        <strain evidence="3">AH 40177</strain>
    </source>
</reference>
<dbReference type="SFLD" id="SFLDG01021">
    <property type="entry name" value="Trichodiene_Synthase_Like"/>
    <property type="match status" value="1"/>
</dbReference>
<sequence length="392" mass="44856">MNKEDAKLFETPPSTHKEGISKDYVSRLQLFFREIDYRYVPLPPPSMDFQSSYHGWMHNTLGPTTPWTTSQLSILEETAFTFVEKLFPYADSEMKGITAKLTAIAIYLDDSLENDTVYNEIGSFAHHLFIGKAQPSATLDLYHECIKEMSYLYEGDPLQQAAAVLPWINFIDGCLLEKRLLTIDPELRASPYDLGYQDLVEQRGHGESPPARETLPGATMRFPLYIRHRTGIAEAYAVAIFKSTREQGLPLSRYIAALPDITFYVLVINDLLSFPKEELAGETINMMQLQTQSFKDYNGSGASGEWTALDTVDFFCNEAREATFRIDEILRLQDCERIVREKLDSRDMGLSDTDVTIALQWRGFRDGYILWHLQSPRYKLDHVLRPEQFGAN</sequence>
<dbReference type="SUPFAM" id="SSF48576">
    <property type="entry name" value="Terpenoid synthases"/>
    <property type="match status" value="2"/>
</dbReference>
<dbReference type="Gene3D" id="1.10.600.10">
    <property type="entry name" value="Farnesyl Diphosphate Synthase"/>
    <property type="match status" value="1"/>
</dbReference>
<organism evidence="3 4">
    <name type="scientific">Rhodocollybia butyracea</name>
    <dbReference type="NCBI Taxonomy" id="206335"/>
    <lineage>
        <taxon>Eukaryota</taxon>
        <taxon>Fungi</taxon>
        <taxon>Dikarya</taxon>
        <taxon>Basidiomycota</taxon>
        <taxon>Agaricomycotina</taxon>
        <taxon>Agaricomycetes</taxon>
        <taxon>Agaricomycetidae</taxon>
        <taxon>Agaricales</taxon>
        <taxon>Marasmiineae</taxon>
        <taxon>Omphalotaceae</taxon>
        <taxon>Rhodocollybia</taxon>
    </lineage>
</organism>
<dbReference type="AlphaFoldDB" id="A0A9P5P9I6"/>
<evidence type="ECO:0000256" key="1">
    <source>
        <dbReference type="ARBA" id="ARBA00007946"/>
    </source>
</evidence>
<dbReference type="Proteomes" id="UP000772434">
    <property type="component" value="Unassembled WGS sequence"/>
</dbReference>
<dbReference type="EMBL" id="JADNRY010000314">
    <property type="protein sequence ID" value="KAF9059261.1"/>
    <property type="molecule type" value="Genomic_DNA"/>
</dbReference>
<name>A0A9P5P9I6_9AGAR</name>
<evidence type="ECO:0000256" key="2">
    <source>
        <dbReference type="ARBA" id="ARBA00023239"/>
    </source>
</evidence>
<keyword evidence="2" id="KW-0456">Lyase</keyword>
<evidence type="ECO:0000313" key="4">
    <source>
        <dbReference type="Proteomes" id="UP000772434"/>
    </source>
</evidence>
<gene>
    <name evidence="3" type="ORF">BDP27DRAFT_1501742</name>
</gene>
<dbReference type="InterPro" id="IPR024652">
    <property type="entry name" value="Trichodiene_synth"/>
</dbReference>
<keyword evidence="4" id="KW-1185">Reference proteome</keyword>
<comment type="similarity">
    <text evidence="1">Belongs to the trichodiene synthase family.</text>
</comment>
<comment type="caution">
    <text evidence="3">The sequence shown here is derived from an EMBL/GenBank/DDBJ whole genome shotgun (WGS) entry which is preliminary data.</text>
</comment>
<dbReference type="InterPro" id="IPR008949">
    <property type="entry name" value="Isoprenoid_synthase_dom_sf"/>
</dbReference>
<protein>
    <submittedName>
        <fullName evidence="3">Terpenoid synthase</fullName>
    </submittedName>
</protein>
<evidence type="ECO:0000313" key="3">
    <source>
        <dbReference type="EMBL" id="KAF9059261.1"/>
    </source>
</evidence>
<dbReference type="GO" id="GO:0016838">
    <property type="term" value="F:carbon-oxygen lyase activity, acting on phosphates"/>
    <property type="evidence" value="ECO:0007669"/>
    <property type="project" value="InterPro"/>
</dbReference>
<proteinExistence type="inferred from homology"/>
<dbReference type="SFLD" id="SFLDS00005">
    <property type="entry name" value="Isoprenoid_Synthase_Type_I"/>
    <property type="match status" value="1"/>
</dbReference>
<accession>A0A9P5P9I6</accession>
<dbReference type="OrthoDB" id="2998174at2759"/>